<evidence type="ECO:0000256" key="1">
    <source>
        <dbReference type="ARBA" id="ARBA00004514"/>
    </source>
</evidence>
<keyword evidence="10" id="KW-1185">Reference proteome</keyword>
<dbReference type="PANTHER" id="PTHR45860">
    <property type="entry name" value="TRANSLATION INITIATION FACTOR EIF-2B SUBUNIT ALPHA"/>
    <property type="match status" value="1"/>
</dbReference>
<evidence type="ECO:0000256" key="8">
    <source>
        <dbReference type="RuleBase" id="RU003814"/>
    </source>
</evidence>
<comment type="similarity">
    <text evidence="2 8">Belongs to the eIF-2B alpha/beta/delta subunits family.</text>
</comment>
<gene>
    <name evidence="9" type="ORF">P3X46_001665</name>
</gene>
<evidence type="ECO:0000256" key="5">
    <source>
        <dbReference type="ARBA" id="ARBA00044208"/>
    </source>
</evidence>
<keyword evidence="4" id="KW-0648">Protein biosynthesis</keyword>
<comment type="subunit">
    <text evidence="7">Component of the translation initiation factor 2B (eIF2B) complex which is a heterodecamer of two sets of five different subunits: alpha, beta, gamma, delta and epsilon. Subunits alpha, beta and delta comprise a regulatory subcomplex and subunits epsilon and gamma comprise a catalytic subcomplex. Within the complex, the hexameric regulatory complex resides at the center, with the two heterodimeric catalytic subcomplexes bound on opposite sides.</text>
</comment>
<evidence type="ECO:0000313" key="9">
    <source>
        <dbReference type="EMBL" id="KAJ9190465.1"/>
    </source>
</evidence>
<comment type="caution">
    <text evidence="9">The sequence shown here is derived from an EMBL/GenBank/DDBJ whole genome shotgun (WGS) entry which is preliminary data.</text>
</comment>
<proteinExistence type="inferred from homology"/>
<evidence type="ECO:0000313" key="10">
    <source>
        <dbReference type="Proteomes" id="UP001174677"/>
    </source>
</evidence>
<name>A0ABQ9NHR0_HEVBR</name>
<comment type="subcellular location">
    <subcellularLocation>
        <location evidence="1">Cytoplasm</location>
        <location evidence="1">Cytosol</location>
    </subcellularLocation>
</comment>
<evidence type="ECO:0000256" key="4">
    <source>
        <dbReference type="ARBA" id="ARBA00022917"/>
    </source>
</evidence>
<dbReference type="Pfam" id="PF01008">
    <property type="entry name" value="IF-2B"/>
    <property type="match status" value="1"/>
</dbReference>
<accession>A0ABQ9NHR0</accession>
<dbReference type="InterPro" id="IPR042528">
    <property type="entry name" value="elF-2B_alpha_N"/>
</dbReference>
<dbReference type="SUPFAM" id="SSF100950">
    <property type="entry name" value="NagB/RpiA/CoA transferase-like"/>
    <property type="match status" value="1"/>
</dbReference>
<organism evidence="9 10">
    <name type="scientific">Hevea brasiliensis</name>
    <name type="common">Para rubber tree</name>
    <name type="synonym">Siphonia brasiliensis</name>
    <dbReference type="NCBI Taxonomy" id="3981"/>
    <lineage>
        <taxon>Eukaryota</taxon>
        <taxon>Viridiplantae</taxon>
        <taxon>Streptophyta</taxon>
        <taxon>Embryophyta</taxon>
        <taxon>Tracheophyta</taxon>
        <taxon>Spermatophyta</taxon>
        <taxon>Magnoliopsida</taxon>
        <taxon>eudicotyledons</taxon>
        <taxon>Gunneridae</taxon>
        <taxon>Pentapetalae</taxon>
        <taxon>rosids</taxon>
        <taxon>fabids</taxon>
        <taxon>Malpighiales</taxon>
        <taxon>Euphorbiaceae</taxon>
        <taxon>Crotonoideae</taxon>
        <taxon>Micrandreae</taxon>
        <taxon>Hevea</taxon>
    </lineage>
</organism>
<dbReference type="Gene3D" id="1.20.120.1070">
    <property type="entry name" value="Translation initiation factor eIF-2B, N-terminal domain"/>
    <property type="match status" value="1"/>
</dbReference>
<dbReference type="PANTHER" id="PTHR45860:SF1">
    <property type="entry name" value="TRANSLATION INITIATION FACTOR EIF-2B SUBUNIT ALPHA"/>
    <property type="match status" value="1"/>
</dbReference>
<evidence type="ECO:0000256" key="2">
    <source>
        <dbReference type="ARBA" id="ARBA00007251"/>
    </source>
</evidence>
<evidence type="ECO:0000256" key="3">
    <source>
        <dbReference type="ARBA" id="ARBA00022540"/>
    </source>
</evidence>
<protein>
    <recommendedName>
        <fullName evidence="5">Translation initiation factor eIF2B subunit alpha</fullName>
    </recommendedName>
    <alternativeName>
        <fullName evidence="6">eIF2B GDP-GTP exchange factor subunit alpha</fullName>
    </alternativeName>
</protein>
<dbReference type="InterPro" id="IPR037171">
    <property type="entry name" value="NagB/RpiA_transferase-like"/>
</dbReference>
<reference evidence="9" key="1">
    <citation type="journal article" date="2023" name="Plant Biotechnol. J.">
        <title>Chromosome-level wild Hevea brasiliensis genome provides new tools for genomic-assisted breeding and valuable loci to elevate rubber yield.</title>
        <authorList>
            <person name="Cheng H."/>
            <person name="Song X."/>
            <person name="Hu Y."/>
            <person name="Wu T."/>
            <person name="Yang Q."/>
            <person name="An Z."/>
            <person name="Feng S."/>
            <person name="Deng Z."/>
            <person name="Wu W."/>
            <person name="Zeng X."/>
            <person name="Tu M."/>
            <person name="Wang X."/>
            <person name="Huang H."/>
        </authorList>
    </citation>
    <scope>NUCLEOTIDE SEQUENCE</scope>
    <source>
        <strain evidence="9">MT/VB/25A 57/8</strain>
    </source>
</reference>
<evidence type="ECO:0000256" key="7">
    <source>
        <dbReference type="ARBA" id="ARBA00046432"/>
    </source>
</evidence>
<dbReference type="EMBL" id="JARPOI010000001">
    <property type="protein sequence ID" value="KAJ9190465.1"/>
    <property type="molecule type" value="Genomic_DNA"/>
</dbReference>
<sequence>MADTFQNLNPKNINNNISAYYQTRAAHHGVVTSDWLAQAEQPNLAEAVAAIRALTAVIRNSEATTTTGLEIELWEASDSLKRAVMFMWYVTKTSALKYEDFNSAKSRLIDCAEKFGGISYKARRTIAMLSQDFIFDGCAILVHGFSRLVLLDAPVVLLTDSAAVYSMNEMDMLFVGHTRLHLTTTYSQHKTKKTWHLPYGLLIGVPIPLKVEVETSAIDYTSQYLTLLFTDLGLPTPTVVSDELIQLYLWSCLNSSSSY</sequence>
<keyword evidence="3" id="KW-0396">Initiation factor</keyword>
<dbReference type="InterPro" id="IPR051501">
    <property type="entry name" value="eIF2B_alpha/beta/delta"/>
</dbReference>
<dbReference type="Proteomes" id="UP001174677">
    <property type="component" value="Chromosome 1"/>
</dbReference>
<evidence type="ECO:0000256" key="6">
    <source>
        <dbReference type="ARBA" id="ARBA00044236"/>
    </source>
</evidence>
<dbReference type="InterPro" id="IPR000649">
    <property type="entry name" value="IF-2B-related"/>
</dbReference>